<keyword evidence="3" id="KW-1185">Reference proteome</keyword>
<organism evidence="2 3">
    <name type="scientific">Diceros bicornis minor</name>
    <name type="common">South-central black rhinoceros</name>
    <dbReference type="NCBI Taxonomy" id="77932"/>
    <lineage>
        <taxon>Eukaryota</taxon>
        <taxon>Metazoa</taxon>
        <taxon>Chordata</taxon>
        <taxon>Craniata</taxon>
        <taxon>Vertebrata</taxon>
        <taxon>Euteleostomi</taxon>
        <taxon>Mammalia</taxon>
        <taxon>Eutheria</taxon>
        <taxon>Laurasiatheria</taxon>
        <taxon>Perissodactyla</taxon>
        <taxon>Rhinocerotidae</taxon>
        <taxon>Diceros</taxon>
    </lineage>
</organism>
<gene>
    <name evidence="2" type="ORF">HPG69_016738</name>
</gene>
<proteinExistence type="predicted"/>
<name>A0A7J7FL82_DICBM</name>
<comment type="caution">
    <text evidence="2">The sequence shown here is derived from an EMBL/GenBank/DDBJ whole genome shotgun (WGS) entry which is preliminary data.</text>
</comment>
<evidence type="ECO:0000256" key="1">
    <source>
        <dbReference type="SAM" id="MobiDB-lite"/>
    </source>
</evidence>
<accession>A0A7J7FL82</accession>
<evidence type="ECO:0000313" key="3">
    <source>
        <dbReference type="Proteomes" id="UP000551758"/>
    </source>
</evidence>
<protein>
    <submittedName>
        <fullName evidence="2">Uncharacterized protein</fullName>
    </submittedName>
</protein>
<sequence>MLQISGGGERAQGLLLGPPVLIQGLSAGAEPGRVGRGLGAASRFPHPPDSGAGGAPSSILSGVTPRPSVPRLTHPSPRGHGCRAASCY</sequence>
<dbReference type="EMBL" id="JACDTQ010000311">
    <property type="protein sequence ID" value="KAF5928737.1"/>
    <property type="molecule type" value="Genomic_DNA"/>
</dbReference>
<evidence type="ECO:0000313" key="2">
    <source>
        <dbReference type="EMBL" id="KAF5928737.1"/>
    </source>
</evidence>
<dbReference type="AlphaFoldDB" id="A0A7J7FL82"/>
<reference evidence="2 3" key="1">
    <citation type="journal article" date="2020" name="Mol. Biol. Evol.">
        <title>Interspecific Gene Flow and the Evolution of Specialization in Black and White Rhinoceros.</title>
        <authorList>
            <person name="Moodley Y."/>
            <person name="Westbury M.V."/>
            <person name="Russo I.M."/>
            <person name="Gopalakrishnan S."/>
            <person name="Rakotoarivelo A."/>
            <person name="Olsen R.A."/>
            <person name="Prost S."/>
            <person name="Tunstall T."/>
            <person name="Ryder O.A."/>
            <person name="Dalen L."/>
            <person name="Bruford M.W."/>
        </authorList>
    </citation>
    <scope>NUCLEOTIDE SEQUENCE [LARGE SCALE GENOMIC DNA]</scope>
    <source>
        <strain evidence="2">SBR-YM</strain>
        <tissue evidence="2">Skin</tissue>
    </source>
</reference>
<feature type="region of interest" description="Disordered" evidence="1">
    <location>
        <begin position="25"/>
        <end position="88"/>
    </location>
</feature>
<dbReference type="Proteomes" id="UP000551758">
    <property type="component" value="Unassembled WGS sequence"/>
</dbReference>